<comment type="catalytic activity">
    <reaction evidence="1">
        <text>Random endo-hydrolysis of N-acetyl-beta-D-glucosaminide (1-&gt;4)-beta-linkages in chitin and chitodextrins.</text>
        <dbReference type="EC" id="3.2.1.14"/>
    </reaction>
</comment>
<dbReference type="PANTHER" id="PTHR11177:SF317">
    <property type="entry name" value="CHITINASE 12-RELATED"/>
    <property type="match status" value="1"/>
</dbReference>
<dbReference type="InterPro" id="IPR001579">
    <property type="entry name" value="Glyco_hydro_18_chit_AS"/>
</dbReference>
<dbReference type="Pfam" id="PF00041">
    <property type="entry name" value="fn3"/>
    <property type="match status" value="1"/>
</dbReference>
<accession>A0A540W610</accession>
<evidence type="ECO:0000256" key="6">
    <source>
        <dbReference type="ARBA" id="ARBA00023295"/>
    </source>
</evidence>
<dbReference type="InterPro" id="IPR011583">
    <property type="entry name" value="Chitinase_II/V-like_cat"/>
</dbReference>
<dbReference type="RefSeq" id="WP_141635036.1">
    <property type="nucleotide sequence ID" value="NZ_VIGB01000003.1"/>
</dbReference>
<evidence type="ECO:0000256" key="7">
    <source>
        <dbReference type="ARBA" id="ARBA00023326"/>
    </source>
</evidence>
<dbReference type="EMBL" id="VIGB01000003">
    <property type="protein sequence ID" value="TQF04465.1"/>
    <property type="molecule type" value="Genomic_DNA"/>
</dbReference>
<dbReference type="SUPFAM" id="SSF49785">
    <property type="entry name" value="Galactose-binding domain-like"/>
    <property type="match status" value="1"/>
</dbReference>
<dbReference type="SMART" id="SM00636">
    <property type="entry name" value="Glyco_18"/>
    <property type="match status" value="1"/>
</dbReference>
<comment type="similarity">
    <text evidence="2">Belongs to the glycosyl hydrolase 18 family. Chitinase class II subfamily.</text>
</comment>
<evidence type="ECO:0000256" key="2">
    <source>
        <dbReference type="ARBA" id="ARBA00009121"/>
    </source>
</evidence>
<keyword evidence="7" id="KW-0119">Carbohydrate metabolism</keyword>
<evidence type="ECO:0000259" key="10">
    <source>
        <dbReference type="PROSITE" id="PS50853"/>
    </source>
</evidence>
<dbReference type="PANTHER" id="PTHR11177">
    <property type="entry name" value="CHITINASE"/>
    <property type="match status" value="1"/>
</dbReference>
<dbReference type="PROSITE" id="PS50853">
    <property type="entry name" value="FN3"/>
    <property type="match status" value="1"/>
</dbReference>
<dbReference type="Proteomes" id="UP000319103">
    <property type="component" value="Unassembled WGS sequence"/>
</dbReference>
<sequence>MPERAAAARQTERPTTARRPLRNATALVTATALVAGAAGLATLLGGTAATAAGTNLLTNGDFETGTLTGWNCSGGLGSITTSAPHSGSYALQAAASASDTAQCSQTVAVMPNTAYSLSGWLKGDYTYLGVTGTGTTDTNTWGSNANWANLSTTFTTGAGTTSVTVYVHGWYGQGTYYADDLALTGPGGGGGSTSASWTSSSSPTRSATPTPTSTPSSTPTPTPTQSATPTPTPTATSSGGTAPGGDGLVSTPTGVSAKVQNNTVTLSWAASTDGAQNGNVPVYYVYSGANLVATSMGTTVTVSSLLPNTAYSFTVQGYDKDGHKSAQSAPAPATTGAAPTGAVKSAYFAQWGIYGNAYYPSSLAKTGAASGLTTVTYAFENIDPTNLSCFETVKAADTNDADPNAGDGAGDAFADYQKSYTGDISVDGSTDAWSQPIKGNFNQIRELKAKYPNLKFTVSLGGWTYSKYFSDVAATDASRKKYVSSCIDMFIKGNLPTGISGDASGGTGSAAGIFDGIDIDWEYPASAGGHTGNHYSAADTADYTALLAEFRNELDAYGSGIGKHFLLTAALPSGQDKITNVQTDQLGKYLDYGNH</sequence>
<dbReference type="InterPro" id="IPR003961">
    <property type="entry name" value="FN3_dom"/>
</dbReference>
<dbReference type="Pfam" id="PF00704">
    <property type="entry name" value="Glyco_hydro_18"/>
    <property type="match status" value="1"/>
</dbReference>
<dbReference type="PROSITE" id="PS01095">
    <property type="entry name" value="GH18_1"/>
    <property type="match status" value="1"/>
</dbReference>
<evidence type="ECO:0000313" key="12">
    <source>
        <dbReference type="EMBL" id="TQF04465.1"/>
    </source>
</evidence>
<dbReference type="OrthoDB" id="9775889at2"/>
<dbReference type="EC" id="3.2.1.14" evidence="3"/>
<evidence type="ECO:0000313" key="13">
    <source>
        <dbReference type="Proteomes" id="UP000319103"/>
    </source>
</evidence>
<dbReference type="InterPro" id="IPR001223">
    <property type="entry name" value="Glyco_hydro18_cat"/>
</dbReference>
<feature type="domain" description="GH18" evidence="11">
    <location>
        <begin position="342"/>
        <end position="595"/>
    </location>
</feature>
<dbReference type="CDD" id="cd00063">
    <property type="entry name" value="FN3"/>
    <property type="match status" value="1"/>
</dbReference>
<name>A0A540W610_9ACTN</name>
<dbReference type="Pfam" id="PF02018">
    <property type="entry name" value="CBM_4_9"/>
    <property type="match status" value="1"/>
</dbReference>
<dbReference type="GO" id="GO:0000272">
    <property type="term" value="P:polysaccharide catabolic process"/>
    <property type="evidence" value="ECO:0007669"/>
    <property type="project" value="UniProtKB-KW"/>
</dbReference>
<keyword evidence="7" id="KW-0624">Polysaccharide degradation</keyword>
<reference evidence="12 13" key="1">
    <citation type="submission" date="2019-06" db="EMBL/GenBank/DDBJ databases">
        <title>Description of Kitasatospora acidophila sp. nov. isolated from pine grove soil, and reclassification of Streptomyces novaecaesareae to Kitasatospora novaeceasareae comb. nov.</title>
        <authorList>
            <person name="Kim M.J."/>
        </authorList>
    </citation>
    <scope>NUCLEOTIDE SEQUENCE [LARGE SCALE GENOMIC DNA]</scope>
    <source>
        <strain evidence="12 13">MMS16-CNU292</strain>
    </source>
</reference>
<dbReference type="Gene3D" id="3.20.20.80">
    <property type="entry name" value="Glycosidases"/>
    <property type="match status" value="1"/>
</dbReference>
<evidence type="ECO:0000256" key="4">
    <source>
        <dbReference type="ARBA" id="ARBA00022801"/>
    </source>
</evidence>
<dbReference type="Gene3D" id="2.60.40.10">
    <property type="entry name" value="Immunoglobulins"/>
    <property type="match status" value="1"/>
</dbReference>
<proteinExistence type="inferred from homology"/>
<dbReference type="SUPFAM" id="SSF49265">
    <property type="entry name" value="Fibronectin type III"/>
    <property type="match status" value="1"/>
</dbReference>
<protein>
    <recommendedName>
        <fullName evidence="3">chitinase</fullName>
        <ecNumber evidence="3">3.2.1.14</ecNumber>
    </recommendedName>
</protein>
<dbReference type="SMART" id="SM00060">
    <property type="entry name" value="FN3"/>
    <property type="match status" value="1"/>
</dbReference>
<dbReference type="SUPFAM" id="SSF51445">
    <property type="entry name" value="(Trans)glycosidases"/>
    <property type="match status" value="1"/>
</dbReference>
<dbReference type="InterPro" id="IPR008979">
    <property type="entry name" value="Galactose-bd-like_sf"/>
</dbReference>
<dbReference type="Gene3D" id="2.60.120.260">
    <property type="entry name" value="Galactose-binding domain-like"/>
    <property type="match status" value="1"/>
</dbReference>
<dbReference type="InterPro" id="IPR050314">
    <property type="entry name" value="Glycosyl_Hydrlase_18"/>
</dbReference>
<evidence type="ECO:0000256" key="3">
    <source>
        <dbReference type="ARBA" id="ARBA00012729"/>
    </source>
</evidence>
<evidence type="ECO:0000256" key="5">
    <source>
        <dbReference type="ARBA" id="ARBA00023024"/>
    </source>
</evidence>
<dbReference type="GO" id="GO:0008061">
    <property type="term" value="F:chitin binding"/>
    <property type="evidence" value="ECO:0007669"/>
    <property type="project" value="InterPro"/>
</dbReference>
<evidence type="ECO:0000259" key="11">
    <source>
        <dbReference type="PROSITE" id="PS51910"/>
    </source>
</evidence>
<evidence type="ECO:0000256" key="8">
    <source>
        <dbReference type="RuleBase" id="RU000489"/>
    </source>
</evidence>
<dbReference type="PROSITE" id="PS51910">
    <property type="entry name" value="GH18_2"/>
    <property type="match status" value="1"/>
</dbReference>
<evidence type="ECO:0000256" key="9">
    <source>
        <dbReference type="SAM" id="MobiDB-lite"/>
    </source>
</evidence>
<feature type="compositionally biased region" description="Low complexity" evidence="9">
    <location>
        <begin position="193"/>
        <end position="240"/>
    </location>
</feature>
<keyword evidence="4 8" id="KW-0378">Hydrolase</keyword>
<keyword evidence="5" id="KW-0146">Chitin degradation</keyword>
<feature type="domain" description="Fibronectin type-III" evidence="10">
    <location>
        <begin position="248"/>
        <end position="338"/>
    </location>
</feature>
<dbReference type="InterPro" id="IPR013783">
    <property type="entry name" value="Ig-like_fold"/>
</dbReference>
<dbReference type="GO" id="GO:0008843">
    <property type="term" value="F:endochitinase activity"/>
    <property type="evidence" value="ECO:0007669"/>
    <property type="project" value="UniProtKB-EC"/>
</dbReference>
<keyword evidence="6 8" id="KW-0326">Glycosidase</keyword>
<dbReference type="InterPro" id="IPR036116">
    <property type="entry name" value="FN3_sf"/>
</dbReference>
<keyword evidence="13" id="KW-1185">Reference proteome</keyword>
<feature type="region of interest" description="Disordered" evidence="9">
    <location>
        <begin position="1"/>
        <end position="21"/>
    </location>
</feature>
<dbReference type="InterPro" id="IPR017853">
    <property type="entry name" value="GH"/>
</dbReference>
<dbReference type="AlphaFoldDB" id="A0A540W610"/>
<dbReference type="InterPro" id="IPR003305">
    <property type="entry name" value="CenC_carb-bd"/>
</dbReference>
<organism evidence="12 13">
    <name type="scientific">Kitasatospora acidiphila</name>
    <dbReference type="NCBI Taxonomy" id="2567942"/>
    <lineage>
        <taxon>Bacteria</taxon>
        <taxon>Bacillati</taxon>
        <taxon>Actinomycetota</taxon>
        <taxon>Actinomycetes</taxon>
        <taxon>Kitasatosporales</taxon>
        <taxon>Streptomycetaceae</taxon>
        <taxon>Kitasatospora</taxon>
    </lineage>
</organism>
<evidence type="ECO:0000256" key="1">
    <source>
        <dbReference type="ARBA" id="ARBA00000822"/>
    </source>
</evidence>
<gene>
    <name evidence="12" type="ORF">E6W39_22350</name>
</gene>
<comment type="caution">
    <text evidence="12">The sequence shown here is derived from an EMBL/GenBank/DDBJ whole genome shotgun (WGS) entry which is preliminary data.</text>
</comment>
<feature type="region of interest" description="Disordered" evidence="9">
    <location>
        <begin position="187"/>
        <end position="254"/>
    </location>
</feature>
<dbReference type="GO" id="GO:0006032">
    <property type="term" value="P:chitin catabolic process"/>
    <property type="evidence" value="ECO:0007669"/>
    <property type="project" value="UniProtKB-KW"/>
</dbReference>